<accession>K3Y273</accession>
<evidence type="ECO:0000313" key="2">
    <source>
        <dbReference type="Proteomes" id="UP000004995"/>
    </source>
</evidence>
<proteinExistence type="predicted"/>
<keyword evidence="2" id="KW-1185">Reference proteome</keyword>
<dbReference type="Gramene" id="KQL11602">
    <property type="protein sequence ID" value="KQL11602"/>
    <property type="gene ID" value="SETIT_008294mg"/>
</dbReference>
<dbReference type="EMBL" id="AGNK02002632">
    <property type="status" value="NOT_ANNOTATED_CDS"/>
    <property type="molecule type" value="Genomic_DNA"/>
</dbReference>
<name>K3Y273_SETIT</name>
<dbReference type="EnsemblPlants" id="KQL11602">
    <property type="protein sequence ID" value="KQL11602"/>
    <property type="gene ID" value="SETIT_008294mg"/>
</dbReference>
<organism evidence="1 2">
    <name type="scientific">Setaria italica</name>
    <name type="common">Foxtail millet</name>
    <name type="synonym">Panicum italicum</name>
    <dbReference type="NCBI Taxonomy" id="4555"/>
    <lineage>
        <taxon>Eukaryota</taxon>
        <taxon>Viridiplantae</taxon>
        <taxon>Streptophyta</taxon>
        <taxon>Embryophyta</taxon>
        <taxon>Tracheophyta</taxon>
        <taxon>Spermatophyta</taxon>
        <taxon>Magnoliopsida</taxon>
        <taxon>Liliopsida</taxon>
        <taxon>Poales</taxon>
        <taxon>Poaceae</taxon>
        <taxon>PACMAD clade</taxon>
        <taxon>Panicoideae</taxon>
        <taxon>Panicodae</taxon>
        <taxon>Paniceae</taxon>
        <taxon>Cenchrinae</taxon>
        <taxon>Setaria</taxon>
    </lineage>
</organism>
<dbReference type="AlphaFoldDB" id="K3Y273"/>
<sequence length="66" mass="7975">MPQQQHLLSLRQFSRVPRTAHFRRQYMIYNDIDRITSISWDPVVYMVLQMTLVQFTSKNLISDEQC</sequence>
<evidence type="ECO:0000313" key="1">
    <source>
        <dbReference type="EnsemblPlants" id="KQL11602"/>
    </source>
</evidence>
<reference evidence="1" key="2">
    <citation type="submission" date="2018-08" db="UniProtKB">
        <authorList>
            <consortium name="EnsemblPlants"/>
        </authorList>
    </citation>
    <scope>IDENTIFICATION</scope>
    <source>
        <strain evidence="1">Yugu1</strain>
    </source>
</reference>
<reference evidence="2" key="1">
    <citation type="journal article" date="2012" name="Nat. Biotechnol.">
        <title>Reference genome sequence of the model plant Setaria.</title>
        <authorList>
            <person name="Bennetzen J.L."/>
            <person name="Schmutz J."/>
            <person name="Wang H."/>
            <person name="Percifield R."/>
            <person name="Hawkins J."/>
            <person name="Pontaroli A.C."/>
            <person name="Estep M."/>
            <person name="Feng L."/>
            <person name="Vaughn J.N."/>
            <person name="Grimwood J."/>
            <person name="Jenkins J."/>
            <person name="Barry K."/>
            <person name="Lindquist E."/>
            <person name="Hellsten U."/>
            <person name="Deshpande S."/>
            <person name="Wang X."/>
            <person name="Wu X."/>
            <person name="Mitros T."/>
            <person name="Triplett J."/>
            <person name="Yang X."/>
            <person name="Ye C.Y."/>
            <person name="Mauro-Herrera M."/>
            <person name="Wang L."/>
            <person name="Li P."/>
            <person name="Sharma M."/>
            <person name="Sharma R."/>
            <person name="Ronald P.C."/>
            <person name="Panaud O."/>
            <person name="Kellogg E.A."/>
            <person name="Brutnell T.P."/>
            <person name="Doust A.N."/>
            <person name="Tuskan G.A."/>
            <person name="Rokhsar D."/>
            <person name="Devos K.M."/>
        </authorList>
    </citation>
    <scope>NUCLEOTIDE SEQUENCE [LARGE SCALE GENOMIC DNA]</scope>
    <source>
        <strain evidence="2">cv. Yugu1</strain>
    </source>
</reference>
<dbReference type="Proteomes" id="UP000004995">
    <property type="component" value="Unassembled WGS sequence"/>
</dbReference>
<dbReference type="HOGENOM" id="CLU_2836042_0_0_1"/>
<dbReference type="InParanoid" id="K3Y273"/>
<protein>
    <submittedName>
        <fullName evidence="1">Uncharacterized protein</fullName>
    </submittedName>
</protein>